<evidence type="ECO:0000313" key="3">
    <source>
        <dbReference type="Proteomes" id="UP000266067"/>
    </source>
</evidence>
<protein>
    <submittedName>
        <fullName evidence="2">GAF domain-containing protein</fullName>
    </submittedName>
</protein>
<dbReference type="Pfam" id="PF01590">
    <property type="entry name" value="GAF"/>
    <property type="match status" value="1"/>
</dbReference>
<keyword evidence="3" id="KW-1185">Reference proteome</keyword>
<proteinExistence type="predicted"/>
<name>A0A3A1NAK1_9FLAO</name>
<dbReference type="Gene3D" id="3.30.450.40">
    <property type="match status" value="1"/>
</dbReference>
<dbReference type="OrthoDB" id="9781208at2"/>
<dbReference type="EMBL" id="QXFH01000070">
    <property type="protein sequence ID" value="RIV35032.1"/>
    <property type="molecule type" value="Genomic_DNA"/>
</dbReference>
<feature type="domain" description="GAF" evidence="1">
    <location>
        <begin position="6"/>
        <end position="64"/>
    </location>
</feature>
<comment type="caution">
    <text evidence="2">The sequence shown here is derived from an EMBL/GenBank/DDBJ whole genome shotgun (WGS) entry which is preliminary data.</text>
</comment>
<evidence type="ECO:0000313" key="2">
    <source>
        <dbReference type="EMBL" id="RIV35032.1"/>
    </source>
</evidence>
<dbReference type="InterPro" id="IPR029016">
    <property type="entry name" value="GAF-like_dom_sf"/>
</dbReference>
<evidence type="ECO:0000259" key="1">
    <source>
        <dbReference type="Pfam" id="PF01590"/>
    </source>
</evidence>
<gene>
    <name evidence="2" type="ORF">D2V08_06630</name>
</gene>
<dbReference type="InterPro" id="IPR003018">
    <property type="entry name" value="GAF"/>
</dbReference>
<reference evidence="2 3" key="1">
    <citation type="submission" date="2018-08" db="EMBL/GenBank/DDBJ databases">
        <title>Proposal of Muricauda 72 sp.nov. and Muricauda NH166 sp.nov., isolated from seawater.</title>
        <authorList>
            <person name="Cheng H."/>
            <person name="Wu Y.-H."/>
            <person name="Guo L.-L."/>
            <person name="Xu X.-W."/>
        </authorList>
    </citation>
    <scope>NUCLEOTIDE SEQUENCE [LARGE SCALE GENOMIC DNA]</scope>
    <source>
        <strain evidence="2 3">KCTC 22173</strain>
    </source>
</reference>
<dbReference type="Proteomes" id="UP000266067">
    <property type="component" value="Unassembled WGS sequence"/>
</dbReference>
<dbReference type="AlphaFoldDB" id="A0A3A1NAK1"/>
<dbReference type="SUPFAM" id="SSF55781">
    <property type="entry name" value="GAF domain-like"/>
    <property type="match status" value="1"/>
</dbReference>
<organism evidence="2 3">
    <name type="scientific">Flagellimonas lutimaris</name>
    <dbReference type="NCBI Taxonomy" id="475082"/>
    <lineage>
        <taxon>Bacteria</taxon>
        <taxon>Pseudomonadati</taxon>
        <taxon>Bacteroidota</taxon>
        <taxon>Flavobacteriia</taxon>
        <taxon>Flavobacteriales</taxon>
        <taxon>Flavobacteriaceae</taxon>
        <taxon>Flagellimonas</taxon>
    </lineage>
</organism>
<accession>A0A3A1NAK1</accession>
<sequence>MPDTSQDPRYIVDDDSRLSEICVPIVHEDILYGVIDCEHPSKNFFSKRHLKMLSAIASVCAIKIQSVRANKELMEKQSKLIQVREEMLELKL</sequence>